<sequence>MKIAVGSTNSVKVTAVRRTVLRIWSEAEVVSISVPSGVSDMPMTDEETLAGAKNRAVAACSALDADFGVGLEGGVHPEPFGLVLQGWVVIVDGNGRMGIGGGGRLPLPEHIAQKVLAGTELGHVMDELLDDHNSKQKGGAVGALTNGLILREETFALAVAYALAPFISPHLY</sequence>
<dbReference type="InterPro" id="IPR002786">
    <property type="entry name" value="Non_canon_purine_NTPase"/>
</dbReference>
<organism evidence="13">
    <name type="scientific">hydrothermal vent metagenome</name>
    <dbReference type="NCBI Taxonomy" id="652676"/>
    <lineage>
        <taxon>unclassified sequences</taxon>
        <taxon>metagenomes</taxon>
        <taxon>ecological metagenomes</taxon>
    </lineage>
</organism>
<dbReference type="InterPro" id="IPR050299">
    <property type="entry name" value="YjjX_NTPase"/>
</dbReference>
<evidence type="ECO:0000256" key="9">
    <source>
        <dbReference type="ARBA" id="ARBA00038901"/>
    </source>
</evidence>
<comment type="cofactor">
    <cofactor evidence="2">
        <name>Mg(2+)</name>
        <dbReference type="ChEBI" id="CHEBI:18420"/>
    </cofactor>
</comment>
<protein>
    <recommendedName>
        <fullName evidence="9">inosine/xanthosine triphosphatase</fullName>
        <ecNumber evidence="9">3.6.1.73</ecNumber>
    </recommendedName>
</protein>
<evidence type="ECO:0000256" key="1">
    <source>
        <dbReference type="ARBA" id="ARBA00001936"/>
    </source>
</evidence>
<comment type="catalytic activity">
    <reaction evidence="10">
        <text>ITP + H2O = IDP + phosphate + H(+)</text>
        <dbReference type="Rhea" id="RHEA:28330"/>
        <dbReference type="ChEBI" id="CHEBI:15377"/>
        <dbReference type="ChEBI" id="CHEBI:15378"/>
        <dbReference type="ChEBI" id="CHEBI:43474"/>
        <dbReference type="ChEBI" id="CHEBI:58280"/>
        <dbReference type="ChEBI" id="CHEBI:61402"/>
        <dbReference type="EC" id="3.6.1.73"/>
    </reaction>
</comment>
<comment type="catalytic activity">
    <reaction evidence="11">
        <text>XTP + H2O = XDP + phosphate + H(+)</text>
        <dbReference type="Rhea" id="RHEA:28406"/>
        <dbReference type="ChEBI" id="CHEBI:15377"/>
        <dbReference type="ChEBI" id="CHEBI:15378"/>
        <dbReference type="ChEBI" id="CHEBI:43474"/>
        <dbReference type="ChEBI" id="CHEBI:59884"/>
        <dbReference type="ChEBI" id="CHEBI:61314"/>
        <dbReference type="EC" id="3.6.1.73"/>
    </reaction>
</comment>
<evidence type="ECO:0000256" key="10">
    <source>
        <dbReference type="ARBA" id="ARBA00048174"/>
    </source>
</evidence>
<evidence type="ECO:0000256" key="2">
    <source>
        <dbReference type="ARBA" id="ARBA00001946"/>
    </source>
</evidence>
<evidence type="ECO:0000256" key="6">
    <source>
        <dbReference type="ARBA" id="ARBA00022842"/>
    </source>
</evidence>
<evidence type="ECO:0000256" key="5">
    <source>
        <dbReference type="ARBA" id="ARBA00022801"/>
    </source>
</evidence>
<keyword evidence="8" id="KW-0464">Manganese</keyword>
<dbReference type="InterPro" id="IPR026533">
    <property type="entry name" value="NTPase/PRRC1"/>
</dbReference>
<accession>A0A3B0ULS4</accession>
<dbReference type="FunFam" id="3.90.950.10:FF:000002">
    <property type="entry name" value="Inosine/xanthosine triphosphatase"/>
    <property type="match status" value="1"/>
</dbReference>
<dbReference type="InterPro" id="IPR029001">
    <property type="entry name" value="ITPase-like_fam"/>
</dbReference>
<evidence type="ECO:0000256" key="3">
    <source>
        <dbReference type="ARBA" id="ARBA00022723"/>
    </source>
</evidence>
<proteinExistence type="inferred from homology"/>
<evidence type="ECO:0000256" key="8">
    <source>
        <dbReference type="ARBA" id="ARBA00023211"/>
    </source>
</evidence>
<evidence type="ECO:0000313" key="13">
    <source>
        <dbReference type="EMBL" id="VAW30060.1"/>
    </source>
</evidence>
<keyword evidence="6" id="KW-0460">Magnesium</keyword>
<evidence type="ECO:0000256" key="7">
    <source>
        <dbReference type="ARBA" id="ARBA00023080"/>
    </source>
</evidence>
<dbReference type="SUPFAM" id="SSF52972">
    <property type="entry name" value="ITPase-like"/>
    <property type="match status" value="1"/>
</dbReference>
<dbReference type="GO" id="GO:0046872">
    <property type="term" value="F:metal ion binding"/>
    <property type="evidence" value="ECO:0007669"/>
    <property type="project" value="UniProtKB-KW"/>
</dbReference>
<dbReference type="PANTHER" id="PTHR34699">
    <property type="match status" value="1"/>
</dbReference>
<keyword evidence="7" id="KW-0546">Nucleotide metabolism</keyword>
<dbReference type="GO" id="GO:0000166">
    <property type="term" value="F:nucleotide binding"/>
    <property type="evidence" value="ECO:0007669"/>
    <property type="project" value="UniProtKB-KW"/>
</dbReference>
<evidence type="ECO:0000256" key="4">
    <source>
        <dbReference type="ARBA" id="ARBA00022741"/>
    </source>
</evidence>
<name>A0A3B0ULS4_9ZZZZ</name>
<dbReference type="NCBIfam" id="TIGR00258">
    <property type="entry name" value="inosine/xanthosine triphosphatase"/>
    <property type="match status" value="1"/>
</dbReference>
<dbReference type="GO" id="GO:0103023">
    <property type="term" value="F:ITPase activity"/>
    <property type="evidence" value="ECO:0007669"/>
    <property type="project" value="UniProtKB-EC"/>
</dbReference>
<dbReference type="GO" id="GO:0009117">
    <property type="term" value="P:nucleotide metabolic process"/>
    <property type="evidence" value="ECO:0007669"/>
    <property type="project" value="UniProtKB-KW"/>
</dbReference>
<dbReference type="HAMAP" id="MF_00648">
    <property type="entry name" value="Non_canon_purine_NTPase_YjjX"/>
    <property type="match status" value="1"/>
</dbReference>
<dbReference type="PANTHER" id="PTHR34699:SF2">
    <property type="entry name" value="NON-CANONICAL PURINE NTP PHOSPHATASE_PRRC1 DOMAIN-CONTAINING PROTEIN"/>
    <property type="match status" value="1"/>
</dbReference>
<dbReference type="Gene3D" id="3.90.950.10">
    <property type="match status" value="1"/>
</dbReference>
<keyword evidence="5 13" id="KW-0378">Hydrolase</keyword>
<dbReference type="Pfam" id="PF01931">
    <property type="entry name" value="NTPase_I-T"/>
    <property type="match status" value="1"/>
</dbReference>
<keyword evidence="3" id="KW-0479">Metal-binding</keyword>
<reference evidence="13" key="1">
    <citation type="submission" date="2018-06" db="EMBL/GenBank/DDBJ databases">
        <authorList>
            <person name="Zhirakovskaya E."/>
        </authorList>
    </citation>
    <scope>NUCLEOTIDE SEQUENCE</scope>
</reference>
<keyword evidence="4" id="KW-0547">Nucleotide-binding</keyword>
<dbReference type="EC" id="3.6.1.73" evidence="9"/>
<gene>
    <name evidence="13" type="ORF">MNBD_CHLOROFLEXI01-3484</name>
</gene>
<comment type="cofactor">
    <cofactor evidence="1">
        <name>Mn(2+)</name>
        <dbReference type="ChEBI" id="CHEBI:29035"/>
    </cofactor>
</comment>
<dbReference type="EMBL" id="UOEU01000024">
    <property type="protein sequence ID" value="VAW30060.1"/>
    <property type="molecule type" value="Genomic_DNA"/>
</dbReference>
<feature type="domain" description="Non-canonical purine NTP phosphatase/PRRC1" evidence="12">
    <location>
        <begin position="6"/>
        <end position="167"/>
    </location>
</feature>
<evidence type="ECO:0000256" key="11">
    <source>
        <dbReference type="ARBA" id="ARBA00048781"/>
    </source>
</evidence>
<dbReference type="AlphaFoldDB" id="A0A3B0ULS4"/>
<evidence type="ECO:0000259" key="12">
    <source>
        <dbReference type="Pfam" id="PF01931"/>
    </source>
</evidence>
<dbReference type="GO" id="GO:0006772">
    <property type="term" value="P:thiamine metabolic process"/>
    <property type="evidence" value="ECO:0007669"/>
    <property type="project" value="TreeGrafter"/>
</dbReference>